<name>A0AAX3FQ89_9PSED</name>
<dbReference type="Proteomes" id="UP000277437">
    <property type="component" value="Chromosome"/>
</dbReference>
<dbReference type="AlphaFoldDB" id="A0AAX3FQ89"/>
<evidence type="ECO:0000313" key="1">
    <source>
        <dbReference type="EMBL" id="VEF72612.1"/>
    </source>
</evidence>
<dbReference type="EMBL" id="LR134334">
    <property type="protein sequence ID" value="VEF72612.1"/>
    <property type="molecule type" value="Genomic_DNA"/>
</dbReference>
<proteinExistence type="predicted"/>
<reference evidence="1 2" key="1">
    <citation type="submission" date="2018-12" db="EMBL/GenBank/DDBJ databases">
        <authorList>
            <consortium name="Pathogen Informatics"/>
        </authorList>
    </citation>
    <scope>NUCLEOTIDE SEQUENCE [LARGE SCALE GENOMIC DNA]</scope>
    <source>
        <strain evidence="1 2">NCTC7357</strain>
    </source>
</reference>
<accession>A0AAX3FQ89</accession>
<dbReference type="Pfam" id="PF13665">
    <property type="entry name" value="Tox-PAAR-like"/>
    <property type="match status" value="1"/>
</dbReference>
<sequence>MGCEVYANGDEIACKAGDGKVIAAFPDVCLTPPAPPAGPIPVPYPDTSFSKDMKKGSKTVKIKRKEVMLKDLSYYKTSPLGDEAATKSQGAGVITHVITGKTYFVSWSMDVLFEGKNIDRHADMTTSNHASPMANANLPTPNIASKAPSEEIQSTKCECCGGAAHSAAQARGEHITEEEFHAPSQTGLRKVDEKGNKQVLKPQPLTKNMKSKIGEAQAAIELMREECPDQVPNNPPEGPCDYYYRVSAPEKQAADKLFEALNNPTNKDRPKAWAESNVKMIAHRVPRSGGGCPVGMGNTRAVTDSTCAEFDGVLGSVQNEVVLIARDHPLD</sequence>
<protein>
    <recommendedName>
        <fullName evidence="3">Tox-PAAR-like domain-containing protein</fullName>
    </recommendedName>
</protein>
<evidence type="ECO:0008006" key="3">
    <source>
        <dbReference type="Google" id="ProtNLM"/>
    </source>
</evidence>
<gene>
    <name evidence="1" type="ORF">NCTC7357_00848</name>
</gene>
<evidence type="ECO:0000313" key="2">
    <source>
        <dbReference type="Proteomes" id="UP000277437"/>
    </source>
</evidence>
<dbReference type="RefSeq" id="WP_124324654.1">
    <property type="nucleotide sequence ID" value="NZ_CP118137.1"/>
</dbReference>
<organism evidence="1 2">
    <name type="scientific">Pseudomonas chlororaphis</name>
    <dbReference type="NCBI Taxonomy" id="587753"/>
    <lineage>
        <taxon>Bacteria</taxon>
        <taxon>Pseudomonadati</taxon>
        <taxon>Pseudomonadota</taxon>
        <taxon>Gammaproteobacteria</taxon>
        <taxon>Pseudomonadales</taxon>
        <taxon>Pseudomonadaceae</taxon>
        <taxon>Pseudomonas</taxon>
    </lineage>
</organism>